<evidence type="ECO:0000313" key="3">
    <source>
        <dbReference type="EMBL" id="PXV68891.1"/>
    </source>
</evidence>
<dbReference type="PANTHER" id="PTHR23028:SF53">
    <property type="entry name" value="ACYL_TRANSF_3 DOMAIN-CONTAINING PROTEIN"/>
    <property type="match status" value="1"/>
</dbReference>
<dbReference type="OrthoDB" id="290051at2"/>
<comment type="caution">
    <text evidence="3">The sequence shown here is derived from an EMBL/GenBank/DDBJ whole genome shotgun (WGS) entry which is preliminary data.</text>
</comment>
<dbReference type="GO" id="GO:0009103">
    <property type="term" value="P:lipopolysaccharide biosynthetic process"/>
    <property type="evidence" value="ECO:0007669"/>
    <property type="project" value="TreeGrafter"/>
</dbReference>
<feature type="transmembrane region" description="Helical" evidence="1">
    <location>
        <begin position="112"/>
        <end position="136"/>
    </location>
</feature>
<feature type="transmembrane region" description="Helical" evidence="1">
    <location>
        <begin position="247"/>
        <end position="266"/>
    </location>
</feature>
<gene>
    <name evidence="3" type="ORF">CLV62_101157</name>
</gene>
<evidence type="ECO:0000313" key="4">
    <source>
        <dbReference type="Proteomes" id="UP000247973"/>
    </source>
</evidence>
<protein>
    <submittedName>
        <fullName evidence="3">Peptidoglycan/LPS O-acetylase OafA/YrhL</fullName>
    </submittedName>
</protein>
<dbReference type="GO" id="GO:0016747">
    <property type="term" value="F:acyltransferase activity, transferring groups other than amino-acyl groups"/>
    <property type="evidence" value="ECO:0007669"/>
    <property type="project" value="InterPro"/>
</dbReference>
<feature type="domain" description="Acyltransferase 3" evidence="2">
    <location>
        <begin position="3"/>
        <end position="346"/>
    </location>
</feature>
<keyword evidence="1" id="KW-1133">Transmembrane helix</keyword>
<organism evidence="3 4">
    <name type="scientific">Dysgonomonas alginatilytica</name>
    <dbReference type="NCBI Taxonomy" id="1605892"/>
    <lineage>
        <taxon>Bacteria</taxon>
        <taxon>Pseudomonadati</taxon>
        <taxon>Bacteroidota</taxon>
        <taxon>Bacteroidia</taxon>
        <taxon>Bacteroidales</taxon>
        <taxon>Dysgonomonadaceae</taxon>
        <taxon>Dysgonomonas</taxon>
    </lineage>
</organism>
<reference evidence="3 4" key="1">
    <citation type="submission" date="2018-03" db="EMBL/GenBank/DDBJ databases">
        <title>Genomic Encyclopedia of Archaeal and Bacterial Type Strains, Phase II (KMG-II): from individual species to whole genera.</title>
        <authorList>
            <person name="Goeker M."/>
        </authorList>
    </citation>
    <scope>NUCLEOTIDE SEQUENCE [LARGE SCALE GENOMIC DNA]</scope>
    <source>
        <strain evidence="3 4">DSM 100214</strain>
    </source>
</reference>
<feature type="transmembrane region" description="Helical" evidence="1">
    <location>
        <begin position="302"/>
        <end position="322"/>
    </location>
</feature>
<feature type="transmembrane region" description="Helical" evidence="1">
    <location>
        <begin position="72"/>
        <end position="91"/>
    </location>
</feature>
<evidence type="ECO:0000259" key="2">
    <source>
        <dbReference type="Pfam" id="PF01757"/>
    </source>
</evidence>
<keyword evidence="1" id="KW-0812">Transmembrane</keyword>
<dbReference type="Pfam" id="PF01757">
    <property type="entry name" value="Acyl_transf_3"/>
    <property type="match status" value="1"/>
</dbReference>
<accession>A0A2V3PVN9</accession>
<feature type="transmembrane region" description="Helical" evidence="1">
    <location>
        <begin position="156"/>
        <end position="176"/>
    </location>
</feature>
<evidence type="ECO:0000256" key="1">
    <source>
        <dbReference type="SAM" id="Phobius"/>
    </source>
</evidence>
<dbReference type="GO" id="GO:0016020">
    <property type="term" value="C:membrane"/>
    <property type="evidence" value="ECO:0007669"/>
    <property type="project" value="TreeGrafter"/>
</dbReference>
<feature type="transmembrane region" description="Helical" evidence="1">
    <location>
        <begin position="213"/>
        <end position="235"/>
    </location>
</feature>
<dbReference type="PANTHER" id="PTHR23028">
    <property type="entry name" value="ACETYLTRANSFERASE"/>
    <property type="match status" value="1"/>
</dbReference>
<dbReference type="InterPro" id="IPR002656">
    <property type="entry name" value="Acyl_transf_3_dom"/>
</dbReference>
<feature type="transmembrane region" description="Helical" evidence="1">
    <location>
        <begin position="272"/>
        <end position="290"/>
    </location>
</feature>
<feature type="transmembrane region" description="Helical" evidence="1">
    <location>
        <begin position="188"/>
        <end position="207"/>
    </location>
</feature>
<proteinExistence type="predicted"/>
<keyword evidence="4" id="KW-1185">Reference proteome</keyword>
<dbReference type="Proteomes" id="UP000247973">
    <property type="component" value="Unassembled WGS sequence"/>
</dbReference>
<dbReference type="EMBL" id="QICL01000001">
    <property type="protein sequence ID" value="PXV68891.1"/>
    <property type="molecule type" value="Genomic_DNA"/>
</dbReference>
<dbReference type="RefSeq" id="WP_110308875.1">
    <property type="nucleotide sequence ID" value="NZ_QICL01000001.1"/>
</dbReference>
<name>A0A2V3PVN9_9BACT</name>
<sequence length="362" mass="42669">MGFLRFLFALAVVIAHSAPIFGYRLIPGSLAVQSFYMISGFYISLVLNEKYIGENKSYKLFLSNRVLRLYPSYWFVLLCIVAYSAFFMIFFNSGDSGITLSYYKIYFENLSLWSYLYLIFSNLFIFGQELVWFLGLDTLTGNLFFTSSLQYPQPNLYVFLFIPQAWTVSLELMFYVCAPFVVRRNITIVISIIVLSLLLRVLMMFNFESQEPVWSYRFFPTELALFLLGTVAYRISVFLKNKNIHKNVLRGILYFMILLTLSYSFIDFKGLYILFIVLFFISLPFIFIYTKDSKRDRKIGELSYPIYICHLFVLMFINSLSLSLEVNLWASSIVILSILFAYILYRFVDSPLNRYRQRRLHK</sequence>
<dbReference type="AlphaFoldDB" id="A0A2V3PVN9"/>
<feature type="transmembrane region" description="Helical" evidence="1">
    <location>
        <begin position="6"/>
        <end position="23"/>
    </location>
</feature>
<keyword evidence="1" id="KW-0472">Membrane</keyword>
<dbReference type="InterPro" id="IPR050879">
    <property type="entry name" value="Acyltransferase_3"/>
</dbReference>
<feature type="transmembrane region" description="Helical" evidence="1">
    <location>
        <begin position="328"/>
        <end position="348"/>
    </location>
</feature>